<sequence>MRGEGALVLGVLDLLDVEPIGEVGFPALAIDCGCIDLGSDLPSGVLKASPSRSWLGTNYPSVEKREEMAMEVLRVRVRERERRDNEEEKEKRD</sequence>
<protein>
    <submittedName>
        <fullName evidence="1">Uncharacterized protein</fullName>
    </submittedName>
</protein>
<proteinExistence type="predicted"/>
<reference evidence="1 2" key="1">
    <citation type="submission" date="2017-11" db="EMBL/GenBank/DDBJ databases">
        <title>De-novo sequencing of pomegranate (Punica granatum L.) genome.</title>
        <authorList>
            <person name="Akparov Z."/>
            <person name="Amiraslanov A."/>
            <person name="Hajiyeva S."/>
            <person name="Abbasov M."/>
            <person name="Kaur K."/>
            <person name="Hamwieh A."/>
            <person name="Solovyev V."/>
            <person name="Salamov A."/>
            <person name="Braich B."/>
            <person name="Kosarev P."/>
            <person name="Mahmoud A."/>
            <person name="Hajiyev E."/>
            <person name="Babayeva S."/>
            <person name="Izzatullayeva V."/>
            <person name="Mammadov A."/>
            <person name="Mammadov A."/>
            <person name="Sharifova S."/>
            <person name="Ojaghi J."/>
            <person name="Eynullazada K."/>
            <person name="Bayramov B."/>
            <person name="Abdulazimova A."/>
            <person name="Shahmuradov I."/>
        </authorList>
    </citation>
    <scope>NUCLEOTIDE SEQUENCE [LARGE SCALE GENOMIC DNA]</scope>
    <source>
        <strain evidence="2">cv. AG2017</strain>
        <tissue evidence="1">Leaf</tissue>
    </source>
</reference>
<gene>
    <name evidence="1" type="ORF">CRG98_013718</name>
</gene>
<dbReference type="Proteomes" id="UP000233551">
    <property type="component" value="Unassembled WGS sequence"/>
</dbReference>
<keyword evidence="2" id="KW-1185">Reference proteome</keyword>
<accession>A0A2I0KBJ3</accession>
<comment type="caution">
    <text evidence="1">The sequence shown here is derived from an EMBL/GenBank/DDBJ whole genome shotgun (WGS) entry which is preliminary data.</text>
</comment>
<organism evidence="1 2">
    <name type="scientific">Punica granatum</name>
    <name type="common">Pomegranate</name>
    <dbReference type="NCBI Taxonomy" id="22663"/>
    <lineage>
        <taxon>Eukaryota</taxon>
        <taxon>Viridiplantae</taxon>
        <taxon>Streptophyta</taxon>
        <taxon>Embryophyta</taxon>
        <taxon>Tracheophyta</taxon>
        <taxon>Spermatophyta</taxon>
        <taxon>Magnoliopsida</taxon>
        <taxon>eudicotyledons</taxon>
        <taxon>Gunneridae</taxon>
        <taxon>Pentapetalae</taxon>
        <taxon>rosids</taxon>
        <taxon>malvids</taxon>
        <taxon>Myrtales</taxon>
        <taxon>Lythraceae</taxon>
        <taxon>Punica</taxon>
    </lineage>
</organism>
<name>A0A2I0KBJ3_PUNGR</name>
<dbReference type="EMBL" id="PGOL01000708">
    <property type="protein sequence ID" value="PKI65898.1"/>
    <property type="molecule type" value="Genomic_DNA"/>
</dbReference>
<evidence type="ECO:0000313" key="1">
    <source>
        <dbReference type="EMBL" id="PKI65898.1"/>
    </source>
</evidence>
<dbReference type="AlphaFoldDB" id="A0A2I0KBJ3"/>
<evidence type="ECO:0000313" key="2">
    <source>
        <dbReference type="Proteomes" id="UP000233551"/>
    </source>
</evidence>